<evidence type="ECO:0000313" key="2">
    <source>
        <dbReference type="Proteomes" id="UP000789759"/>
    </source>
</evidence>
<reference evidence="1" key="1">
    <citation type="submission" date="2021-06" db="EMBL/GenBank/DDBJ databases">
        <authorList>
            <person name="Kallberg Y."/>
            <person name="Tangrot J."/>
            <person name="Rosling A."/>
        </authorList>
    </citation>
    <scope>NUCLEOTIDE SEQUENCE</scope>
    <source>
        <strain evidence="1">FL966</strain>
    </source>
</reference>
<organism evidence="1 2">
    <name type="scientific">Cetraspora pellucida</name>
    <dbReference type="NCBI Taxonomy" id="1433469"/>
    <lineage>
        <taxon>Eukaryota</taxon>
        <taxon>Fungi</taxon>
        <taxon>Fungi incertae sedis</taxon>
        <taxon>Mucoromycota</taxon>
        <taxon>Glomeromycotina</taxon>
        <taxon>Glomeromycetes</taxon>
        <taxon>Diversisporales</taxon>
        <taxon>Gigasporaceae</taxon>
        <taxon>Cetraspora</taxon>
    </lineage>
</organism>
<dbReference type="Proteomes" id="UP000789759">
    <property type="component" value="Unassembled WGS sequence"/>
</dbReference>
<keyword evidence="2" id="KW-1185">Reference proteome</keyword>
<gene>
    <name evidence="1" type="ORF">CPELLU_LOCUS14954</name>
</gene>
<proteinExistence type="predicted"/>
<evidence type="ECO:0000313" key="1">
    <source>
        <dbReference type="EMBL" id="CAG8755053.1"/>
    </source>
</evidence>
<name>A0A9N9NNM5_9GLOM</name>
<dbReference type="InterPro" id="IPR036736">
    <property type="entry name" value="ACP-like_sf"/>
</dbReference>
<accession>A0A9N9NNM5</accession>
<protein>
    <submittedName>
        <fullName evidence="1">2062_t:CDS:1</fullName>
    </submittedName>
</protein>
<dbReference type="SUPFAM" id="SSF47336">
    <property type="entry name" value="ACP-like"/>
    <property type="match status" value="1"/>
</dbReference>
<dbReference type="OrthoDB" id="2385947at2759"/>
<sequence length="83" mass="9206">MSFAEFVIELKSVTPSMVVALEDEVKAIGDSSLLFQELTLDLRSVTAFDLESSDLFANQTIDQDSDLVNRLSHSMKKVILKLA</sequence>
<dbReference type="AlphaFoldDB" id="A0A9N9NNM5"/>
<dbReference type="EMBL" id="CAJVQA010018618">
    <property type="protein sequence ID" value="CAG8755053.1"/>
    <property type="molecule type" value="Genomic_DNA"/>
</dbReference>
<comment type="caution">
    <text evidence="1">The sequence shown here is derived from an EMBL/GenBank/DDBJ whole genome shotgun (WGS) entry which is preliminary data.</text>
</comment>